<feature type="compositionally biased region" description="Low complexity" evidence="9">
    <location>
        <begin position="1"/>
        <end position="20"/>
    </location>
</feature>
<dbReference type="GO" id="GO:0016342">
    <property type="term" value="C:catenin complex"/>
    <property type="evidence" value="ECO:0007669"/>
    <property type="project" value="TreeGrafter"/>
</dbReference>
<dbReference type="PRINTS" id="PR00805">
    <property type="entry name" value="ALPHACATENIN"/>
</dbReference>
<keyword evidence="4" id="KW-0963">Cytoplasm</keyword>
<dbReference type="GO" id="GO:0098609">
    <property type="term" value="P:cell-cell adhesion"/>
    <property type="evidence" value="ECO:0007669"/>
    <property type="project" value="TreeGrafter"/>
</dbReference>
<evidence type="ECO:0000256" key="3">
    <source>
        <dbReference type="ARBA" id="ARBA00008376"/>
    </source>
</evidence>
<evidence type="ECO:0000256" key="7">
    <source>
        <dbReference type="ARBA" id="ARBA00023212"/>
    </source>
</evidence>
<dbReference type="GO" id="GO:0016477">
    <property type="term" value="P:cell migration"/>
    <property type="evidence" value="ECO:0007669"/>
    <property type="project" value="TreeGrafter"/>
</dbReference>
<organism evidence="11 12">
    <name type="scientific">Dermatophagoides farinae</name>
    <name type="common">American house dust mite</name>
    <dbReference type="NCBI Taxonomy" id="6954"/>
    <lineage>
        <taxon>Eukaryota</taxon>
        <taxon>Metazoa</taxon>
        <taxon>Ecdysozoa</taxon>
        <taxon>Arthropoda</taxon>
        <taxon>Chelicerata</taxon>
        <taxon>Arachnida</taxon>
        <taxon>Acari</taxon>
        <taxon>Acariformes</taxon>
        <taxon>Sarcoptiformes</taxon>
        <taxon>Astigmata</taxon>
        <taxon>Psoroptidia</taxon>
        <taxon>Analgoidea</taxon>
        <taxon>Pyroglyphidae</taxon>
        <taxon>Dermatophagoidinae</taxon>
        <taxon>Dermatophagoides</taxon>
    </lineage>
</organism>
<reference evidence="10" key="3">
    <citation type="journal article" date="2021" name="World Allergy Organ. J.">
        <title>Chromosome-level assembly of Dermatophagoides farinae genome and transcriptome reveals two novel allergens Der f 37 and Der f 39.</title>
        <authorList>
            <person name="Chen J."/>
            <person name="Cai Z."/>
            <person name="Fan D."/>
            <person name="Hu J."/>
            <person name="Hou Y."/>
            <person name="He Y."/>
            <person name="Zhang Z."/>
            <person name="Zhao Z."/>
            <person name="Gao P."/>
            <person name="Hu W."/>
            <person name="Sun J."/>
            <person name="Li J."/>
            <person name="Ji K."/>
        </authorList>
    </citation>
    <scope>NUCLEOTIDE SEQUENCE</scope>
    <source>
        <strain evidence="10">JKM2019</strain>
    </source>
</reference>
<dbReference type="Gene3D" id="1.20.120.230">
    <property type="entry name" value="Alpha-catenin/vinculin-like"/>
    <property type="match status" value="5"/>
</dbReference>
<dbReference type="InterPro" id="IPR006077">
    <property type="entry name" value="Vinculin/catenin"/>
</dbReference>
<dbReference type="Pfam" id="PF01044">
    <property type="entry name" value="Vinculin"/>
    <property type="match status" value="1"/>
</dbReference>
<evidence type="ECO:0000256" key="5">
    <source>
        <dbReference type="ARBA" id="ARBA00022889"/>
    </source>
</evidence>
<name>A0A922I7L9_DERFA</name>
<dbReference type="OrthoDB" id="6376697at2759"/>
<evidence type="ECO:0000256" key="2">
    <source>
        <dbReference type="ARBA" id="ARBA00004282"/>
    </source>
</evidence>
<dbReference type="Proteomes" id="UP000790347">
    <property type="component" value="Unassembled WGS sequence"/>
</dbReference>
<keyword evidence="5" id="KW-0130">Cell adhesion</keyword>
<evidence type="ECO:0000313" key="12">
    <source>
        <dbReference type="Proteomes" id="UP000790347"/>
    </source>
</evidence>
<dbReference type="InterPro" id="IPR001033">
    <property type="entry name" value="Alpha_catenin"/>
</dbReference>
<evidence type="ECO:0000256" key="6">
    <source>
        <dbReference type="ARBA" id="ARBA00022949"/>
    </source>
</evidence>
<dbReference type="EMBL" id="SDOV01000007">
    <property type="protein sequence ID" value="KAH7638763.1"/>
    <property type="molecule type" value="Genomic_DNA"/>
</dbReference>
<dbReference type="FunFam" id="1.20.120.230:FF:000007">
    <property type="entry name" value="Catenin alpha 1"/>
    <property type="match status" value="1"/>
</dbReference>
<comment type="caution">
    <text evidence="11">The sequence shown here is derived from an EMBL/GenBank/DDBJ whole genome shotgun (WGS) entry which is preliminary data.</text>
</comment>
<feature type="region of interest" description="Disordered" evidence="9">
    <location>
        <begin position="1"/>
        <end position="22"/>
    </location>
</feature>
<dbReference type="GO" id="GO:0045296">
    <property type="term" value="F:cadherin binding"/>
    <property type="evidence" value="ECO:0007669"/>
    <property type="project" value="InterPro"/>
</dbReference>
<keyword evidence="7" id="KW-0206">Cytoskeleton</keyword>
<dbReference type="SUPFAM" id="SSF47220">
    <property type="entry name" value="alpha-catenin/vinculin-like"/>
    <property type="match status" value="4"/>
</dbReference>
<accession>A0A922I7L9</accession>
<comment type="similarity">
    <text evidence="3">Belongs to the vinculin/alpha-catenin family.</text>
</comment>
<evidence type="ECO:0000313" key="11">
    <source>
        <dbReference type="EMBL" id="KAH9522947.1"/>
    </source>
</evidence>
<keyword evidence="12" id="KW-1185">Reference proteome</keyword>
<reference evidence="11" key="1">
    <citation type="submission" date="2013-05" db="EMBL/GenBank/DDBJ databases">
        <authorList>
            <person name="Yim A.K.Y."/>
            <person name="Chan T.F."/>
            <person name="Ji K.M."/>
            <person name="Liu X.Y."/>
            <person name="Zhou J.W."/>
            <person name="Li R.Q."/>
            <person name="Yang K.Y."/>
            <person name="Li J."/>
            <person name="Li M."/>
            <person name="Law P.T.W."/>
            <person name="Wu Y.L."/>
            <person name="Cai Z.L."/>
            <person name="Qin H."/>
            <person name="Bao Y."/>
            <person name="Leung R.K.K."/>
            <person name="Ng P.K.S."/>
            <person name="Zou J."/>
            <person name="Zhong X.J."/>
            <person name="Ran P.X."/>
            <person name="Zhong N.S."/>
            <person name="Liu Z.G."/>
            <person name="Tsui S.K.W."/>
        </authorList>
    </citation>
    <scope>NUCLEOTIDE SEQUENCE</scope>
    <source>
        <strain evidence="11">Derf</strain>
        <tissue evidence="11">Whole organism</tissue>
    </source>
</reference>
<dbReference type="Proteomes" id="UP000828236">
    <property type="component" value="Unassembled WGS sequence"/>
</dbReference>
<reference evidence="10" key="2">
    <citation type="submission" date="2020-06" db="EMBL/GenBank/DDBJ databases">
        <authorList>
            <person name="Ji K."/>
            <person name="Li J."/>
        </authorList>
    </citation>
    <scope>NUCLEOTIDE SEQUENCE</scope>
    <source>
        <strain evidence="10">JKM2019</strain>
        <tissue evidence="10">Whole body</tissue>
    </source>
</reference>
<dbReference type="PANTHER" id="PTHR18914">
    <property type="entry name" value="ALPHA CATENIN"/>
    <property type="match status" value="1"/>
</dbReference>
<sequence length="933" mass="104920">MQAILNNNNHHYHQPPQSHQFNVKWDPKNLEIRTHSVEKTLEPLVMQVTTLVNTKGPSKKKKGRSKRAHVLVAAVEKATENFIVRGEEIALENPDIKMDMLGAVEEVRKAGEIMSQASREFAEEPCSSIKRNSMVKAARNLLSAVTRLLIFADMVDVHRLMKSLEIVENDLDKVKNASSQAELVESFRQFGRNTAELINLAAKRQAELKDPKLKEDLAAARAVLKKNCMMLLTASKVYVRHPEIPAARENRDFVFRQVCEAVTTISDVAQGKSGPNNIVNSIYDGPGELASALDEFDDSIFMDPLAYNEAKTRPALEERLESIISGAALMADSSCTRDERRERIVAECNAVRQALQDLLSEYMAKASKKQPSESLNKAIDHMTQKTKDLRRQLRKAVIDHVSDSFLETNVPLLVLIEAARKGDINEVEELAIVFNEHAGKLVEVANLACSMSNNEEGVKMVRFAASQIETICPQVINAARILAIRPKSKVAQENMDSFRDSWNNHVRILTEAVDDITTIDDFLAVSENHILEDVNKCVLALQESDADTLDRTAGAIRGRSARVCNVVTAEMDNYEPGVYTERVLEAVNCLRDQIMTNFAERVSMAVDILKNAAATASNNQNGDKPVVDENEFIDASRLVYDGVREIRRTVLLNRTVEELDSETEIEYEDNNTYETRSKSSIHTDFDEYPEIHGINNARDAYRLVPQEEKEKIAQQVETFRTEKNKFDKEVAKWDDTGNDIIVIAKQMCMIMMEMTDFTRGKGPLKTTMDVINAAKKISEYGTKLDKFARQIAEQCPESSTKKDLIAYLQMINLYCHQLNITSKVKADVQNISGNLIVSGLDSATSLIQAAKNLMNAVVLTVKSSYVASTKYPRINGQLNYPIFVWKMKAPEKKPLVRRERPDEIRAKVRRGSQKRNIAPIKALSEFQSNSDRV</sequence>
<keyword evidence="8" id="KW-0175">Coiled coil</keyword>
<evidence type="ECO:0000313" key="10">
    <source>
        <dbReference type="EMBL" id="KAH7638763.1"/>
    </source>
</evidence>
<dbReference type="Gene3D" id="6.10.250.2510">
    <property type="match status" value="1"/>
</dbReference>
<comment type="subcellular location">
    <subcellularLocation>
        <location evidence="2">Cell junction</location>
    </subcellularLocation>
    <subcellularLocation>
        <location evidence="1">Cytoplasm</location>
        <location evidence="1">Cytoskeleton</location>
    </subcellularLocation>
</comment>
<dbReference type="PANTHER" id="PTHR18914:SF9">
    <property type="entry name" value="CATENIN ALPHA"/>
    <property type="match status" value="1"/>
</dbReference>
<dbReference type="AlphaFoldDB" id="A0A922I7L9"/>
<reference evidence="11" key="4">
    <citation type="journal article" date="2022" name="Res Sq">
        <title>Comparative Genomics Reveals Insights into the Divergent Evolution of Astigmatic Mites and Household Pest Adaptations.</title>
        <authorList>
            <person name="Xiong Q."/>
            <person name="Wan A.T.-Y."/>
            <person name="Liu X.-Y."/>
            <person name="Fung C.S.-H."/>
            <person name="Xiao X."/>
            <person name="Malainual N."/>
            <person name="Hou J."/>
            <person name="Wang L."/>
            <person name="Wang M."/>
            <person name="Yang K."/>
            <person name="Cui Y."/>
            <person name="Leung E."/>
            <person name="Nong W."/>
            <person name="Shin S.-K."/>
            <person name="Au S."/>
            <person name="Jeong K.Y."/>
            <person name="Chew F.T."/>
            <person name="Hui J."/>
            <person name="Leung T.F."/>
            <person name="Tungtrongchitr A."/>
            <person name="Zhong N."/>
            <person name="Liu Z."/>
            <person name="Tsui S."/>
        </authorList>
    </citation>
    <scope>NUCLEOTIDE SEQUENCE</scope>
    <source>
        <strain evidence="11">Derf</strain>
        <tissue evidence="11">Whole organism</tissue>
    </source>
</reference>
<keyword evidence="6" id="KW-0965">Cell junction</keyword>
<dbReference type="EMBL" id="ASGP02000002">
    <property type="protein sequence ID" value="KAH9522947.1"/>
    <property type="molecule type" value="Genomic_DNA"/>
</dbReference>
<evidence type="ECO:0000256" key="8">
    <source>
        <dbReference type="SAM" id="Coils"/>
    </source>
</evidence>
<dbReference type="InterPro" id="IPR036723">
    <property type="entry name" value="Alpha-catenin/vinculin-like_sf"/>
</dbReference>
<feature type="coiled-coil region" evidence="8">
    <location>
        <begin position="157"/>
        <end position="184"/>
    </location>
</feature>
<dbReference type="GO" id="GO:0008013">
    <property type="term" value="F:beta-catenin binding"/>
    <property type="evidence" value="ECO:0007669"/>
    <property type="project" value="TreeGrafter"/>
</dbReference>
<evidence type="ECO:0000256" key="1">
    <source>
        <dbReference type="ARBA" id="ARBA00004245"/>
    </source>
</evidence>
<gene>
    <name evidence="11" type="primary">CTNNA1</name>
    <name evidence="11" type="ORF">DERF_006501</name>
    <name evidence="10" type="ORF">HUG17_2796</name>
</gene>
<dbReference type="GO" id="GO:0005912">
    <property type="term" value="C:adherens junction"/>
    <property type="evidence" value="ECO:0007669"/>
    <property type="project" value="TreeGrafter"/>
</dbReference>
<evidence type="ECO:0000256" key="4">
    <source>
        <dbReference type="ARBA" id="ARBA00022490"/>
    </source>
</evidence>
<proteinExistence type="inferred from homology"/>
<dbReference type="GO" id="GO:0005856">
    <property type="term" value="C:cytoskeleton"/>
    <property type="evidence" value="ECO:0007669"/>
    <property type="project" value="UniProtKB-SubCell"/>
</dbReference>
<evidence type="ECO:0000256" key="9">
    <source>
        <dbReference type="SAM" id="MobiDB-lite"/>
    </source>
</evidence>
<protein>
    <submittedName>
        <fullName evidence="11">Catenin alpha-1</fullName>
    </submittedName>
    <submittedName>
        <fullName evidence="10">Catenin alpha-like protein</fullName>
    </submittedName>
</protein>
<dbReference type="GO" id="GO:0051015">
    <property type="term" value="F:actin filament binding"/>
    <property type="evidence" value="ECO:0007669"/>
    <property type="project" value="InterPro"/>
</dbReference>